<dbReference type="PANTHER" id="PTHR42803">
    <property type="entry name" value="ACYL-COA DEHYDROGENASE"/>
    <property type="match status" value="1"/>
</dbReference>
<evidence type="ECO:0000259" key="7">
    <source>
        <dbReference type="Pfam" id="PF00441"/>
    </source>
</evidence>
<organism evidence="11 12">
    <name type="scientific">Bacteriovorax antarcticus</name>
    <dbReference type="NCBI Taxonomy" id="3088717"/>
    <lineage>
        <taxon>Bacteria</taxon>
        <taxon>Pseudomonadati</taxon>
        <taxon>Bdellovibrionota</taxon>
        <taxon>Bacteriovoracia</taxon>
        <taxon>Bacteriovoracales</taxon>
        <taxon>Bacteriovoracaceae</taxon>
        <taxon>Bacteriovorax</taxon>
    </lineage>
</organism>
<dbReference type="InterPro" id="IPR037069">
    <property type="entry name" value="AcylCoA_DH/ox_N_sf"/>
</dbReference>
<dbReference type="InterPro" id="IPR052166">
    <property type="entry name" value="Diverse_Acyl-CoA_DH"/>
</dbReference>
<dbReference type="Pfam" id="PF12806">
    <property type="entry name" value="Acyl-CoA_dh_C"/>
    <property type="match status" value="1"/>
</dbReference>
<feature type="domain" description="Acetyl-CoA dehydrogenase-like C-terminal" evidence="10">
    <location>
        <begin position="443"/>
        <end position="567"/>
    </location>
</feature>
<evidence type="ECO:0000256" key="4">
    <source>
        <dbReference type="ARBA" id="ARBA00022827"/>
    </source>
</evidence>
<proteinExistence type="inferred from homology"/>
<comment type="cofactor">
    <cofactor evidence="1 6">
        <name>FAD</name>
        <dbReference type="ChEBI" id="CHEBI:57692"/>
    </cofactor>
</comment>
<evidence type="ECO:0000259" key="8">
    <source>
        <dbReference type="Pfam" id="PF02770"/>
    </source>
</evidence>
<feature type="domain" description="Acyl-CoA oxidase/dehydrogenase middle" evidence="8">
    <location>
        <begin position="156"/>
        <end position="258"/>
    </location>
</feature>
<evidence type="ECO:0000313" key="12">
    <source>
        <dbReference type="Proteomes" id="UP001302274"/>
    </source>
</evidence>
<evidence type="ECO:0000256" key="1">
    <source>
        <dbReference type="ARBA" id="ARBA00001974"/>
    </source>
</evidence>
<dbReference type="Pfam" id="PF02771">
    <property type="entry name" value="Acyl-CoA_dh_N"/>
    <property type="match status" value="1"/>
</dbReference>
<comment type="caution">
    <text evidence="11">The sequence shown here is derived from an EMBL/GenBank/DDBJ whole genome shotgun (WGS) entry which is preliminary data.</text>
</comment>
<dbReference type="Proteomes" id="UP001302274">
    <property type="component" value="Unassembled WGS sequence"/>
</dbReference>
<protein>
    <submittedName>
        <fullName evidence="11">Acyl-CoA dehydrogenase</fullName>
    </submittedName>
</protein>
<dbReference type="InterPro" id="IPR006089">
    <property type="entry name" value="Acyl-CoA_DH_CS"/>
</dbReference>
<keyword evidence="5 6" id="KW-0560">Oxidoreductase</keyword>
<evidence type="ECO:0000313" key="11">
    <source>
        <dbReference type="EMBL" id="MEA9355206.1"/>
    </source>
</evidence>
<dbReference type="InterPro" id="IPR009100">
    <property type="entry name" value="AcylCoA_DH/oxidase_NM_dom_sf"/>
</dbReference>
<keyword evidence="4 6" id="KW-0274">FAD</keyword>
<dbReference type="InterPro" id="IPR006091">
    <property type="entry name" value="Acyl-CoA_Oxase/DH_mid-dom"/>
</dbReference>
<dbReference type="EMBL" id="JAYGJQ010000001">
    <property type="protein sequence ID" value="MEA9355206.1"/>
    <property type="molecule type" value="Genomic_DNA"/>
</dbReference>
<dbReference type="InterPro" id="IPR013786">
    <property type="entry name" value="AcylCoA_DH/ox_N"/>
</dbReference>
<dbReference type="InterPro" id="IPR036250">
    <property type="entry name" value="AcylCo_DH-like_C"/>
</dbReference>
<dbReference type="InterPro" id="IPR025878">
    <property type="entry name" value="Acyl-CoA_dh-like_C_dom"/>
</dbReference>
<evidence type="ECO:0000256" key="3">
    <source>
        <dbReference type="ARBA" id="ARBA00022630"/>
    </source>
</evidence>
<dbReference type="PROSITE" id="PS00072">
    <property type="entry name" value="ACYL_COA_DH_1"/>
    <property type="match status" value="1"/>
</dbReference>
<gene>
    <name evidence="11" type="ORF">SHI21_03295</name>
</gene>
<dbReference type="Gene3D" id="2.40.110.10">
    <property type="entry name" value="Butyryl-CoA Dehydrogenase, subunit A, domain 2"/>
    <property type="match status" value="1"/>
</dbReference>
<dbReference type="InterPro" id="IPR046373">
    <property type="entry name" value="Acyl-CoA_Oxase/DH_mid-dom_sf"/>
</dbReference>
<evidence type="ECO:0000259" key="9">
    <source>
        <dbReference type="Pfam" id="PF02771"/>
    </source>
</evidence>
<accession>A0ABU5VQ86</accession>
<evidence type="ECO:0000256" key="5">
    <source>
        <dbReference type="ARBA" id="ARBA00023002"/>
    </source>
</evidence>
<dbReference type="InterPro" id="IPR009075">
    <property type="entry name" value="AcylCo_DH/oxidase_C"/>
</dbReference>
<dbReference type="SUPFAM" id="SSF56645">
    <property type="entry name" value="Acyl-CoA dehydrogenase NM domain-like"/>
    <property type="match status" value="1"/>
</dbReference>
<keyword evidence="3 6" id="KW-0285">Flavoprotein</keyword>
<feature type="domain" description="Acyl-CoA dehydrogenase/oxidase C-terminal" evidence="7">
    <location>
        <begin position="275"/>
        <end position="426"/>
    </location>
</feature>
<dbReference type="Gene3D" id="1.10.540.10">
    <property type="entry name" value="Acyl-CoA dehydrogenase/oxidase, N-terminal domain"/>
    <property type="match status" value="1"/>
</dbReference>
<dbReference type="Pfam" id="PF02770">
    <property type="entry name" value="Acyl-CoA_dh_M"/>
    <property type="match status" value="1"/>
</dbReference>
<keyword evidence="12" id="KW-1185">Reference proteome</keyword>
<dbReference type="PANTHER" id="PTHR42803:SF1">
    <property type="entry name" value="BROAD-SPECIFICITY LINEAR ACYL-COA DEHYDROGENASE FADE5"/>
    <property type="match status" value="1"/>
</dbReference>
<sequence>MAQFKTDLKDIYFNLFNVLKIQQTPGIVENDMKDIINECNKFIEKEVYPTRTLGDHEGVSLANGKVTAPKSFQAPMKKYYENGWHAIGYPEDIGGMPVPHPVSLACQSIMNGANVAFSMYPGLSRGAMDVILKVGTQEQKDTYVPNMISGLWGGTMCLTEPGAGSDVGAVISTATPAGSNVYKIKGIKIFISSGDNDLYENVVHLVLAKTPGAPAGTKGLSLFIVPKIRLDGKTNDVVCTKIEEKMGIHGQATCEMTFGSKGECEGVLIGKEFEGMTNMFILMNEARLLCGVQGEAQANMVYMLTEQYARERSQFGKEIITLPDVKRTLLKMRSMSRAMRSLILYTGDQFDKAHAGDAQAEAEIAFLTPICKSYCSDEGFNVAVDAIQTHGGYGFCSEYGIEQFARDLKIASIYEGTNAIQAMDFTMRKVLKDNAKTFMGIGAKIQKTMARKEAAEFPEEVAVLGKNLQKAQEILANFGALAKANNFDAILFNSQAFLNFSANLVVSWLLLEGACEAVAATPSAQGQEDKDYYQSKKVDFRFFVQQQLVRNAGIAQTILNFKEDLSQLNV</sequence>
<feature type="domain" description="Acyl-CoA dehydrogenase/oxidase N-terminal" evidence="9">
    <location>
        <begin position="33"/>
        <end position="150"/>
    </location>
</feature>
<dbReference type="SUPFAM" id="SSF47203">
    <property type="entry name" value="Acyl-CoA dehydrogenase C-terminal domain-like"/>
    <property type="match status" value="1"/>
</dbReference>
<evidence type="ECO:0000259" key="10">
    <source>
        <dbReference type="Pfam" id="PF12806"/>
    </source>
</evidence>
<dbReference type="Pfam" id="PF00441">
    <property type="entry name" value="Acyl-CoA_dh_1"/>
    <property type="match status" value="1"/>
</dbReference>
<dbReference type="Gene3D" id="1.20.140.10">
    <property type="entry name" value="Butyryl-CoA Dehydrogenase, subunit A, domain 3"/>
    <property type="match status" value="1"/>
</dbReference>
<evidence type="ECO:0000256" key="6">
    <source>
        <dbReference type="RuleBase" id="RU362125"/>
    </source>
</evidence>
<name>A0ABU5VQ86_9BACT</name>
<evidence type="ECO:0000256" key="2">
    <source>
        <dbReference type="ARBA" id="ARBA00009347"/>
    </source>
</evidence>
<reference evidence="11 12" key="1">
    <citation type="submission" date="2023-11" db="EMBL/GenBank/DDBJ databases">
        <title>A Novel Polar Bacteriovorax (B. antarcticus) Isolated from the Biocrust in Antarctica.</title>
        <authorList>
            <person name="Mun W."/>
            <person name="Choi S.Y."/>
            <person name="Mitchell R.J."/>
        </authorList>
    </citation>
    <scope>NUCLEOTIDE SEQUENCE [LARGE SCALE GENOMIC DNA]</scope>
    <source>
        <strain evidence="11 12">PP10</strain>
    </source>
</reference>
<comment type="similarity">
    <text evidence="2 6">Belongs to the acyl-CoA dehydrogenase family.</text>
</comment>
<dbReference type="RefSeq" id="WP_323574694.1">
    <property type="nucleotide sequence ID" value="NZ_JAYGJQ010000001.1"/>
</dbReference>